<evidence type="ECO:0000313" key="3">
    <source>
        <dbReference type="Proteomes" id="UP000245533"/>
    </source>
</evidence>
<reference evidence="2 3" key="1">
    <citation type="submission" date="2018-05" db="EMBL/GenBank/DDBJ databases">
        <title>Rhodohalobacter halophilus gen. nov., sp. nov., a moderately halophilic member of the family Balneolaceae.</title>
        <authorList>
            <person name="Liu Z.-W."/>
        </authorList>
    </citation>
    <scope>NUCLEOTIDE SEQUENCE [LARGE SCALE GENOMIC DNA]</scope>
    <source>
        <strain evidence="2 3">8A47</strain>
    </source>
</reference>
<protein>
    <submittedName>
        <fullName evidence="2">Uncharacterized protein</fullName>
    </submittedName>
</protein>
<sequence>MGRNGGTEKQTNRRTDEPRNRETDKVRCKTERSPLWRGEGVAAGNTRGVSRGDWTHASTPRSLH</sequence>
<comment type="caution">
    <text evidence="2">The sequence shown here is derived from an EMBL/GenBank/DDBJ whole genome shotgun (WGS) entry which is preliminary data.</text>
</comment>
<name>A0A316TZE2_9BACT</name>
<dbReference type="Proteomes" id="UP000245533">
    <property type="component" value="Unassembled WGS sequence"/>
</dbReference>
<dbReference type="AlphaFoldDB" id="A0A316TZE2"/>
<keyword evidence="3" id="KW-1185">Reference proteome</keyword>
<feature type="compositionally biased region" description="Basic and acidic residues" evidence="1">
    <location>
        <begin position="10"/>
        <end position="34"/>
    </location>
</feature>
<accession>A0A316TZE2</accession>
<dbReference type="EMBL" id="QGGB01000010">
    <property type="protein sequence ID" value="PWN05456.1"/>
    <property type="molecule type" value="Genomic_DNA"/>
</dbReference>
<organism evidence="2 3">
    <name type="scientific">Rhodohalobacter mucosus</name>
    <dbReference type="NCBI Taxonomy" id="2079485"/>
    <lineage>
        <taxon>Bacteria</taxon>
        <taxon>Pseudomonadati</taxon>
        <taxon>Balneolota</taxon>
        <taxon>Balneolia</taxon>
        <taxon>Balneolales</taxon>
        <taxon>Balneolaceae</taxon>
        <taxon>Rhodohalobacter</taxon>
    </lineage>
</organism>
<evidence type="ECO:0000313" key="2">
    <source>
        <dbReference type="EMBL" id="PWN05456.1"/>
    </source>
</evidence>
<proteinExistence type="predicted"/>
<evidence type="ECO:0000256" key="1">
    <source>
        <dbReference type="SAM" id="MobiDB-lite"/>
    </source>
</evidence>
<gene>
    <name evidence="2" type="ORF">DDZ15_15440</name>
</gene>
<feature type="region of interest" description="Disordered" evidence="1">
    <location>
        <begin position="1"/>
        <end position="64"/>
    </location>
</feature>